<name>A0AAQ4DTP6_AMBAM</name>
<organism evidence="1 2">
    <name type="scientific">Amblyomma americanum</name>
    <name type="common">Lone star tick</name>
    <dbReference type="NCBI Taxonomy" id="6943"/>
    <lineage>
        <taxon>Eukaryota</taxon>
        <taxon>Metazoa</taxon>
        <taxon>Ecdysozoa</taxon>
        <taxon>Arthropoda</taxon>
        <taxon>Chelicerata</taxon>
        <taxon>Arachnida</taxon>
        <taxon>Acari</taxon>
        <taxon>Parasitiformes</taxon>
        <taxon>Ixodida</taxon>
        <taxon>Ixodoidea</taxon>
        <taxon>Ixodidae</taxon>
        <taxon>Amblyomminae</taxon>
        <taxon>Amblyomma</taxon>
    </lineage>
</organism>
<proteinExistence type="predicted"/>
<comment type="caution">
    <text evidence="1">The sequence shown here is derived from an EMBL/GenBank/DDBJ whole genome shotgun (WGS) entry which is preliminary data.</text>
</comment>
<accession>A0AAQ4DTP6</accession>
<evidence type="ECO:0000313" key="2">
    <source>
        <dbReference type="Proteomes" id="UP001321473"/>
    </source>
</evidence>
<keyword evidence="2" id="KW-1185">Reference proteome</keyword>
<dbReference type="Proteomes" id="UP001321473">
    <property type="component" value="Unassembled WGS sequence"/>
</dbReference>
<reference evidence="1 2" key="1">
    <citation type="journal article" date="2023" name="Arcadia Sci">
        <title>De novo assembly of a long-read Amblyomma americanum tick genome.</title>
        <authorList>
            <person name="Chou S."/>
            <person name="Poskanzer K.E."/>
            <person name="Rollins M."/>
            <person name="Thuy-Boun P.S."/>
        </authorList>
    </citation>
    <scope>NUCLEOTIDE SEQUENCE [LARGE SCALE GENOMIC DNA]</scope>
    <source>
        <strain evidence="1">F_SG_1</strain>
        <tissue evidence="1">Salivary glands</tissue>
    </source>
</reference>
<protein>
    <submittedName>
        <fullName evidence="1">Uncharacterized protein</fullName>
    </submittedName>
</protein>
<gene>
    <name evidence="1" type="ORF">V5799_031558</name>
</gene>
<sequence>MFQPFFGRHTPSSLAVSLDTVRTEGRFVGDVADYPVNTAGSHYLDAAFEYSVSRDLEIGNIICLVSWEPPQLEEMDCIENSSLSEYSCCRLCDAVVHCCYSLGKDMKLQSGNRVRAVAENATQARFTTEGRRAASQILGILADDAGWRRLATRSDRDKFAQAVIRAVQESKFDGVRLLASWHERSARGFYDFVVGLAACVEAQLQKKNYSFGFFLPQGLSEPDRFTTQLKKILNARHSVLFYPDFSVFWKSAAAVRWPLPQETRGRSWNEITVNEADSKSDSIACYVLAPSAAASLRLGERCDLCHQWNSSWKTSVHKYNTFASDGRQAVFYQSSSQAGSFAIDVLTRTPSSTCIGSISSYLEYGLHECGETSAGSEKI</sequence>
<evidence type="ECO:0000313" key="1">
    <source>
        <dbReference type="EMBL" id="KAK8765836.1"/>
    </source>
</evidence>
<dbReference type="EMBL" id="JARKHS020026977">
    <property type="protein sequence ID" value="KAK8765836.1"/>
    <property type="molecule type" value="Genomic_DNA"/>
</dbReference>
<dbReference type="AlphaFoldDB" id="A0AAQ4DTP6"/>